<dbReference type="AlphaFoldDB" id="A0AAD1XDJ0"/>
<sequence length="60" mass="7108">MKRFNMDVILSDAPLLYLLHQMRKSSGFFDFHQLSMKLKLLYCNCLTLGQDLEEFQHLGE</sequence>
<reference evidence="1" key="1">
    <citation type="submission" date="2023-07" db="EMBL/GenBank/DDBJ databases">
        <authorList>
            <consortium name="AG Swart"/>
            <person name="Singh M."/>
            <person name="Singh A."/>
            <person name="Seah K."/>
            <person name="Emmerich C."/>
        </authorList>
    </citation>
    <scope>NUCLEOTIDE SEQUENCE</scope>
    <source>
        <strain evidence="1">DP1</strain>
    </source>
</reference>
<dbReference type="EMBL" id="CAMPGE010007755">
    <property type="protein sequence ID" value="CAI2366671.1"/>
    <property type="molecule type" value="Genomic_DNA"/>
</dbReference>
<gene>
    <name evidence="1" type="ORF">ECRASSUSDP1_LOCUS7944</name>
</gene>
<organism evidence="1 2">
    <name type="scientific">Euplotes crassus</name>
    <dbReference type="NCBI Taxonomy" id="5936"/>
    <lineage>
        <taxon>Eukaryota</taxon>
        <taxon>Sar</taxon>
        <taxon>Alveolata</taxon>
        <taxon>Ciliophora</taxon>
        <taxon>Intramacronucleata</taxon>
        <taxon>Spirotrichea</taxon>
        <taxon>Hypotrichia</taxon>
        <taxon>Euplotida</taxon>
        <taxon>Euplotidae</taxon>
        <taxon>Moneuplotes</taxon>
    </lineage>
</organism>
<keyword evidence="2" id="KW-1185">Reference proteome</keyword>
<evidence type="ECO:0000313" key="2">
    <source>
        <dbReference type="Proteomes" id="UP001295684"/>
    </source>
</evidence>
<evidence type="ECO:0000313" key="1">
    <source>
        <dbReference type="EMBL" id="CAI2366671.1"/>
    </source>
</evidence>
<protein>
    <submittedName>
        <fullName evidence="1">Uncharacterized protein</fullName>
    </submittedName>
</protein>
<proteinExistence type="predicted"/>
<accession>A0AAD1XDJ0</accession>
<name>A0AAD1XDJ0_EUPCR</name>
<dbReference type="Proteomes" id="UP001295684">
    <property type="component" value="Unassembled WGS sequence"/>
</dbReference>
<comment type="caution">
    <text evidence="1">The sequence shown here is derived from an EMBL/GenBank/DDBJ whole genome shotgun (WGS) entry which is preliminary data.</text>
</comment>